<proteinExistence type="predicted"/>
<organism evidence="2 3">
    <name type="scientific">Ceraceosorus guamensis</name>
    <dbReference type="NCBI Taxonomy" id="1522189"/>
    <lineage>
        <taxon>Eukaryota</taxon>
        <taxon>Fungi</taxon>
        <taxon>Dikarya</taxon>
        <taxon>Basidiomycota</taxon>
        <taxon>Ustilaginomycotina</taxon>
        <taxon>Exobasidiomycetes</taxon>
        <taxon>Ceraceosorales</taxon>
        <taxon>Ceraceosoraceae</taxon>
        <taxon>Ceraceosorus</taxon>
    </lineage>
</organism>
<dbReference type="AlphaFoldDB" id="A0A316VP82"/>
<feature type="compositionally biased region" description="Basic residues" evidence="1">
    <location>
        <begin position="168"/>
        <end position="177"/>
    </location>
</feature>
<dbReference type="GeneID" id="37038529"/>
<dbReference type="RefSeq" id="XP_025366038.1">
    <property type="nucleotide sequence ID" value="XM_025516659.1"/>
</dbReference>
<protein>
    <submittedName>
        <fullName evidence="2">Uncharacterized protein</fullName>
    </submittedName>
</protein>
<dbReference type="Proteomes" id="UP000245783">
    <property type="component" value="Unassembled WGS sequence"/>
</dbReference>
<dbReference type="EMBL" id="KZ819522">
    <property type="protein sequence ID" value="PWN38878.1"/>
    <property type="molecule type" value="Genomic_DNA"/>
</dbReference>
<reference evidence="2 3" key="1">
    <citation type="journal article" date="2018" name="Mol. Biol. Evol.">
        <title>Broad Genomic Sampling Reveals a Smut Pathogenic Ancestry of the Fungal Clade Ustilaginomycotina.</title>
        <authorList>
            <person name="Kijpornyongpan T."/>
            <person name="Mondo S.J."/>
            <person name="Barry K."/>
            <person name="Sandor L."/>
            <person name="Lee J."/>
            <person name="Lipzen A."/>
            <person name="Pangilinan J."/>
            <person name="LaButti K."/>
            <person name="Hainaut M."/>
            <person name="Henrissat B."/>
            <person name="Grigoriev I.V."/>
            <person name="Spatafora J.W."/>
            <person name="Aime M.C."/>
        </authorList>
    </citation>
    <scope>NUCLEOTIDE SEQUENCE [LARGE SCALE GENOMIC DNA]</scope>
    <source>
        <strain evidence="2 3">MCA 4658</strain>
    </source>
</reference>
<feature type="compositionally biased region" description="Low complexity" evidence="1">
    <location>
        <begin position="116"/>
        <end position="138"/>
    </location>
</feature>
<keyword evidence="3" id="KW-1185">Reference proteome</keyword>
<sequence>STRTSPVTPAVILIHHSLSQSSTLPVTVECSRDSWLVTRRRSWNIHTYFARLRKASPSWPFHLHSRASQCPPMHPRQPLPLANVQPRPSASRNNNKKKKKQTKTCETKLRPPSACQPRRPSASRAQQQQQQHAASSSSLVPKRQRARWRPRRREGAKGERKACLGQGKKMRFGSRRS</sequence>
<feature type="compositionally biased region" description="Basic residues" evidence="1">
    <location>
        <begin position="142"/>
        <end position="152"/>
    </location>
</feature>
<feature type="non-terminal residue" evidence="2">
    <location>
        <position position="1"/>
    </location>
</feature>
<feature type="compositionally biased region" description="Basic and acidic residues" evidence="1">
    <location>
        <begin position="153"/>
        <end position="162"/>
    </location>
</feature>
<evidence type="ECO:0000313" key="3">
    <source>
        <dbReference type="Proteomes" id="UP000245783"/>
    </source>
</evidence>
<gene>
    <name evidence="2" type="ORF">IE81DRAFT_354327</name>
</gene>
<accession>A0A316VP82</accession>
<evidence type="ECO:0000313" key="2">
    <source>
        <dbReference type="EMBL" id="PWN38878.1"/>
    </source>
</evidence>
<name>A0A316VP82_9BASI</name>
<dbReference type="InParanoid" id="A0A316VP82"/>
<feature type="region of interest" description="Disordered" evidence="1">
    <location>
        <begin position="68"/>
        <end position="177"/>
    </location>
</feature>
<evidence type="ECO:0000256" key="1">
    <source>
        <dbReference type="SAM" id="MobiDB-lite"/>
    </source>
</evidence>